<evidence type="ECO:0000256" key="1">
    <source>
        <dbReference type="SAM" id="Phobius"/>
    </source>
</evidence>
<feature type="domain" description="Thioredoxin" evidence="2">
    <location>
        <begin position="62"/>
        <end position="215"/>
    </location>
</feature>
<evidence type="ECO:0000313" key="4">
    <source>
        <dbReference type="Proteomes" id="UP000199258"/>
    </source>
</evidence>
<keyword evidence="1" id="KW-0472">Membrane</keyword>
<evidence type="ECO:0000313" key="3">
    <source>
        <dbReference type="EMBL" id="SDI95624.1"/>
    </source>
</evidence>
<dbReference type="AlphaFoldDB" id="A0A1G8PSZ6"/>
<proteinExistence type="predicted"/>
<organism evidence="3 4">
    <name type="scientific">Arthrobacter subterraneus</name>
    <dbReference type="NCBI Taxonomy" id="335973"/>
    <lineage>
        <taxon>Bacteria</taxon>
        <taxon>Bacillati</taxon>
        <taxon>Actinomycetota</taxon>
        <taxon>Actinomycetes</taxon>
        <taxon>Micrococcales</taxon>
        <taxon>Micrococcaceae</taxon>
        <taxon>Arthrobacter</taxon>
    </lineage>
</organism>
<name>A0A1G8PSZ6_9MICC</name>
<dbReference type="Gene3D" id="3.40.30.10">
    <property type="entry name" value="Glutaredoxin"/>
    <property type="match status" value="1"/>
</dbReference>
<sequence>MGSTKISTSQAKGTSRRSGLWFVVAAGVIAAVVGLFLIYQGSVNPKPTNAEATSTVYDVGSPGIGEAAPDFALPATEGNTVNLSDYSGESTLLYFHEGLGCQPCWDQIRDLEMAPAILQKAGIDSLVTITSGPVDLIAQKMADDGLGSVALADTDLDVSRGYEANKYGMMGDSRNGHTFILVGPDGTIQWRADYGGAPNYTMYVPVQQLMKDLEAGRVS</sequence>
<keyword evidence="1" id="KW-0812">Transmembrane</keyword>
<reference evidence="3 4" key="1">
    <citation type="submission" date="2016-10" db="EMBL/GenBank/DDBJ databases">
        <authorList>
            <person name="de Groot N.N."/>
        </authorList>
    </citation>
    <scope>NUCLEOTIDE SEQUENCE [LARGE SCALE GENOMIC DNA]</scope>
    <source>
        <strain evidence="3 4">NP_1H</strain>
    </source>
</reference>
<feature type="transmembrane region" description="Helical" evidence="1">
    <location>
        <begin position="20"/>
        <end position="39"/>
    </location>
</feature>
<gene>
    <name evidence="3" type="ORF">SAMN04488693_13711</name>
</gene>
<keyword evidence="4" id="KW-1185">Reference proteome</keyword>
<dbReference type="GO" id="GO:0016209">
    <property type="term" value="F:antioxidant activity"/>
    <property type="evidence" value="ECO:0007669"/>
    <property type="project" value="InterPro"/>
</dbReference>
<dbReference type="InterPro" id="IPR036249">
    <property type="entry name" value="Thioredoxin-like_sf"/>
</dbReference>
<dbReference type="OrthoDB" id="9151585at2"/>
<dbReference type="PROSITE" id="PS51352">
    <property type="entry name" value="THIOREDOXIN_2"/>
    <property type="match status" value="1"/>
</dbReference>
<evidence type="ECO:0000259" key="2">
    <source>
        <dbReference type="PROSITE" id="PS51352"/>
    </source>
</evidence>
<dbReference type="Pfam" id="PF00578">
    <property type="entry name" value="AhpC-TSA"/>
    <property type="match status" value="1"/>
</dbReference>
<dbReference type="RefSeq" id="WP_090588466.1">
    <property type="nucleotide sequence ID" value="NZ_FNDT01000037.1"/>
</dbReference>
<dbReference type="Proteomes" id="UP000199258">
    <property type="component" value="Unassembled WGS sequence"/>
</dbReference>
<accession>A0A1G8PSZ6</accession>
<dbReference type="InterPro" id="IPR013766">
    <property type="entry name" value="Thioredoxin_domain"/>
</dbReference>
<keyword evidence="1" id="KW-1133">Transmembrane helix</keyword>
<dbReference type="InterPro" id="IPR000866">
    <property type="entry name" value="AhpC/TSA"/>
</dbReference>
<protein>
    <submittedName>
        <fullName evidence="3">Peroxiredoxin Q/BCP</fullName>
    </submittedName>
</protein>
<dbReference type="SUPFAM" id="SSF52833">
    <property type="entry name" value="Thioredoxin-like"/>
    <property type="match status" value="1"/>
</dbReference>
<dbReference type="GO" id="GO:0016491">
    <property type="term" value="F:oxidoreductase activity"/>
    <property type="evidence" value="ECO:0007669"/>
    <property type="project" value="InterPro"/>
</dbReference>
<dbReference type="EMBL" id="FNDT01000037">
    <property type="protein sequence ID" value="SDI95624.1"/>
    <property type="molecule type" value="Genomic_DNA"/>
</dbReference>
<dbReference type="STRING" id="335973.SAMN04488693_13711"/>